<dbReference type="GO" id="GO:0006749">
    <property type="term" value="P:glutathione metabolic process"/>
    <property type="evidence" value="ECO:0007669"/>
    <property type="project" value="TreeGrafter"/>
</dbReference>
<reference evidence="8" key="1">
    <citation type="journal article" date="2021" name="Nat. Commun.">
        <title>Genetic determinants of endophytism in the Arabidopsis root mycobiome.</title>
        <authorList>
            <person name="Mesny F."/>
            <person name="Miyauchi S."/>
            <person name="Thiergart T."/>
            <person name="Pickel B."/>
            <person name="Atanasova L."/>
            <person name="Karlsson M."/>
            <person name="Huettel B."/>
            <person name="Barry K.W."/>
            <person name="Haridas S."/>
            <person name="Chen C."/>
            <person name="Bauer D."/>
            <person name="Andreopoulos W."/>
            <person name="Pangilinan J."/>
            <person name="LaButti K."/>
            <person name="Riley R."/>
            <person name="Lipzen A."/>
            <person name="Clum A."/>
            <person name="Drula E."/>
            <person name="Henrissat B."/>
            <person name="Kohler A."/>
            <person name="Grigoriev I.V."/>
            <person name="Martin F.M."/>
            <person name="Hacquard S."/>
        </authorList>
    </citation>
    <scope>NUCLEOTIDE SEQUENCE</scope>
    <source>
        <strain evidence="8">MPI-CAGE-CH-0243</strain>
    </source>
</reference>
<sequence>MQACGNQTPISIKNKNEWIQNERKRWSKYFNIPISAEPPPGFPIKTLQIQRVLESLSLSHPQSLDSAIGLFYQNFWVHFNDPTKPENMLAIVSTIVGSEEEANKVIERSTTKEVKDKLAANTDQAFKDGAFGLPWFVATNSKGETESFWGIDHIGVLCDHLGLEKPGGRGWKALL</sequence>
<gene>
    <name evidence="8" type="ORF">B0J11DRAFT_520780</name>
</gene>
<evidence type="ECO:0000256" key="2">
    <source>
        <dbReference type="ARBA" id="ARBA00012452"/>
    </source>
</evidence>
<feature type="domain" description="DSBA-like thioredoxin" evidence="7">
    <location>
        <begin position="4"/>
        <end position="161"/>
    </location>
</feature>
<dbReference type="FunFam" id="3.40.30.10:FF:000096">
    <property type="entry name" value="Glutathione S-transferase kappa"/>
    <property type="match status" value="1"/>
</dbReference>
<dbReference type="SUPFAM" id="SSF52833">
    <property type="entry name" value="Thioredoxin-like"/>
    <property type="match status" value="1"/>
</dbReference>
<dbReference type="Pfam" id="PF01323">
    <property type="entry name" value="DSBA"/>
    <property type="match status" value="1"/>
</dbReference>
<evidence type="ECO:0000313" key="8">
    <source>
        <dbReference type="EMBL" id="KAH7132085.1"/>
    </source>
</evidence>
<organism evidence="8 9">
    <name type="scientific">Dendryphion nanum</name>
    <dbReference type="NCBI Taxonomy" id="256645"/>
    <lineage>
        <taxon>Eukaryota</taxon>
        <taxon>Fungi</taxon>
        <taxon>Dikarya</taxon>
        <taxon>Ascomycota</taxon>
        <taxon>Pezizomycotina</taxon>
        <taxon>Dothideomycetes</taxon>
        <taxon>Pleosporomycetidae</taxon>
        <taxon>Pleosporales</taxon>
        <taxon>Torulaceae</taxon>
        <taxon>Dendryphion</taxon>
    </lineage>
</organism>
<protein>
    <recommendedName>
        <fullName evidence="5">Glutathione S-transferase kappa 1</fullName>
        <ecNumber evidence="2">2.5.1.18</ecNumber>
    </recommendedName>
    <alternativeName>
        <fullName evidence="6">GST class-kappa</fullName>
    </alternativeName>
</protein>
<dbReference type="Gene3D" id="3.40.30.10">
    <property type="entry name" value="Glutaredoxin"/>
    <property type="match status" value="1"/>
</dbReference>
<dbReference type="Proteomes" id="UP000700596">
    <property type="component" value="Unassembled WGS sequence"/>
</dbReference>
<dbReference type="GO" id="GO:0004364">
    <property type="term" value="F:glutathione transferase activity"/>
    <property type="evidence" value="ECO:0007669"/>
    <property type="project" value="UniProtKB-EC"/>
</dbReference>
<dbReference type="GO" id="GO:0005777">
    <property type="term" value="C:peroxisome"/>
    <property type="evidence" value="ECO:0007669"/>
    <property type="project" value="TreeGrafter"/>
</dbReference>
<dbReference type="GO" id="GO:0004602">
    <property type="term" value="F:glutathione peroxidase activity"/>
    <property type="evidence" value="ECO:0007669"/>
    <property type="project" value="TreeGrafter"/>
</dbReference>
<comment type="catalytic activity">
    <reaction evidence="4">
        <text>RX + glutathione = an S-substituted glutathione + a halide anion + H(+)</text>
        <dbReference type="Rhea" id="RHEA:16437"/>
        <dbReference type="ChEBI" id="CHEBI:15378"/>
        <dbReference type="ChEBI" id="CHEBI:16042"/>
        <dbReference type="ChEBI" id="CHEBI:17792"/>
        <dbReference type="ChEBI" id="CHEBI:57925"/>
        <dbReference type="ChEBI" id="CHEBI:90779"/>
        <dbReference type="EC" id="2.5.1.18"/>
    </reaction>
</comment>
<evidence type="ECO:0000259" key="7">
    <source>
        <dbReference type="Pfam" id="PF01323"/>
    </source>
</evidence>
<evidence type="ECO:0000256" key="3">
    <source>
        <dbReference type="ARBA" id="ARBA00022679"/>
    </source>
</evidence>
<evidence type="ECO:0000256" key="1">
    <source>
        <dbReference type="ARBA" id="ARBA00006494"/>
    </source>
</evidence>
<evidence type="ECO:0000256" key="4">
    <source>
        <dbReference type="ARBA" id="ARBA00047960"/>
    </source>
</evidence>
<dbReference type="PANTHER" id="PTHR42943">
    <property type="entry name" value="GLUTATHIONE S-TRANSFERASE KAPPA"/>
    <property type="match status" value="1"/>
</dbReference>
<evidence type="ECO:0000313" key="9">
    <source>
        <dbReference type="Proteomes" id="UP000700596"/>
    </source>
</evidence>
<dbReference type="AlphaFoldDB" id="A0A9P9E639"/>
<proteinExistence type="inferred from homology"/>
<name>A0A9P9E639_9PLEO</name>
<evidence type="ECO:0000256" key="5">
    <source>
        <dbReference type="ARBA" id="ARBA00073833"/>
    </source>
</evidence>
<dbReference type="InterPro" id="IPR051924">
    <property type="entry name" value="GST_Kappa/NadH"/>
</dbReference>
<comment type="similarity">
    <text evidence="1">Belongs to the GST superfamily. Kappa family.</text>
</comment>
<dbReference type="InterPro" id="IPR001853">
    <property type="entry name" value="DSBA-like_thioredoxin_dom"/>
</dbReference>
<dbReference type="PANTHER" id="PTHR42943:SF2">
    <property type="entry name" value="GLUTATHIONE S-TRANSFERASE KAPPA 1"/>
    <property type="match status" value="1"/>
</dbReference>
<keyword evidence="3" id="KW-0808">Transferase</keyword>
<dbReference type="EMBL" id="JAGMWT010000003">
    <property type="protein sequence ID" value="KAH7132085.1"/>
    <property type="molecule type" value="Genomic_DNA"/>
</dbReference>
<dbReference type="InterPro" id="IPR036249">
    <property type="entry name" value="Thioredoxin-like_sf"/>
</dbReference>
<dbReference type="EC" id="2.5.1.18" evidence="2"/>
<keyword evidence="9" id="KW-1185">Reference proteome</keyword>
<dbReference type="OrthoDB" id="4664297at2759"/>
<comment type="caution">
    <text evidence="8">The sequence shown here is derived from an EMBL/GenBank/DDBJ whole genome shotgun (WGS) entry which is preliminary data.</text>
</comment>
<dbReference type="GO" id="GO:0005739">
    <property type="term" value="C:mitochondrion"/>
    <property type="evidence" value="ECO:0007669"/>
    <property type="project" value="TreeGrafter"/>
</dbReference>
<accession>A0A9P9E639</accession>
<evidence type="ECO:0000256" key="6">
    <source>
        <dbReference type="ARBA" id="ARBA00083519"/>
    </source>
</evidence>